<dbReference type="AlphaFoldDB" id="A0A0B7BEN4"/>
<accession>A0A0B7BEN4</accession>
<dbReference type="EMBL" id="HACG01043911">
    <property type="protein sequence ID" value="CEK90776.1"/>
    <property type="molecule type" value="Transcribed_RNA"/>
</dbReference>
<organism evidence="2">
    <name type="scientific">Arion vulgaris</name>
    <dbReference type="NCBI Taxonomy" id="1028688"/>
    <lineage>
        <taxon>Eukaryota</taxon>
        <taxon>Metazoa</taxon>
        <taxon>Spiralia</taxon>
        <taxon>Lophotrochozoa</taxon>
        <taxon>Mollusca</taxon>
        <taxon>Gastropoda</taxon>
        <taxon>Heterobranchia</taxon>
        <taxon>Euthyneura</taxon>
        <taxon>Panpulmonata</taxon>
        <taxon>Eupulmonata</taxon>
        <taxon>Stylommatophora</taxon>
        <taxon>Helicina</taxon>
        <taxon>Arionoidea</taxon>
        <taxon>Arionidae</taxon>
        <taxon>Arion</taxon>
    </lineage>
</organism>
<dbReference type="EMBL" id="HACG01043907">
    <property type="protein sequence ID" value="CEK90772.1"/>
    <property type="molecule type" value="Transcribed_RNA"/>
</dbReference>
<evidence type="ECO:0000313" key="1">
    <source>
        <dbReference type="EMBL" id="CEK90772.1"/>
    </source>
</evidence>
<proteinExistence type="predicted"/>
<reference evidence="2" key="1">
    <citation type="submission" date="2014-12" db="EMBL/GenBank/DDBJ databases">
        <title>Insight into the proteome of Arion vulgaris.</title>
        <authorList>
            <person name="Aradska J."/>
            <person name="Bulat T."/>
            <person name="Smidak R."/>
            <person name="Sarate P."/>
            <person name="Gangsoo J."/>
            <person name="Sialana F."/>
            <person name="Bilban M."/>
            <person name="Lubec G."/>
        </authorList>
    </citation>
    <scope>NUCLEOTIDE SEQUENCE</scope>
    <source>
        <tissue evidence="2">Skin</tissue>
    </source>
</reference>
<sequence>MDIEWEKKYFQRKYGEVERKLKDCDLRQETIARKAAERQQRKSFVKALYVQQDTKKI</sequence>
<name>A0A0B7BEN4_9EUPU</name>
<gene>
    <name evidence="2" type="primary">ORF178793</name>
    <name evidence="1" type="synonym">ORF178780</name>
</gene>
<protein>
    <submittedName>
        <fullName evidence="2">Uncharacterized protein</fullName>
    </submittedName>
</protein>
<evidence type="ECO:0000313" key="2">
    <source>
        <dbReference type="EMBL" id="CEK90776.1"/>
    </source>
</evidence>